<proteinExistence type="predicted"/>
<evidence type="ECO:0000256" key="1">
    <source>
        <dbReference type="SAM" id="MobiDB-lite"/>
    </source>
</evidence>
<feature type="region of interest" description="Disordered" evidence="1">
    <location>
        <begin position="65"/>
        <end position="120"/>
    </location>
</feature>
<feature type="region of interest" description="Disordered" evidence="1">
    <location>
        <begin position="192"/>
        <end position="262"/>
    </location>
</feature>
<name>A0ABR4I1Z0_9EURO</name>
<accession>A0ABR4I1Z0</accession>
<dbReference type="Proteomes" id="UP001610335">
    <property type="component" value="Unassembled WGS sequence"/>
</dbReference>
<gene>
    <name evidence="2" type="ORF">BDW59DRAFT_164102</name>
</gene>
<protein>
    <submittedName>
        <fullName evidence="2">Uncharacterized protein</fullName>
    </submittedName>
</protein>
<evidence type="ECO:0000313" key="2">
    <source>
        <dbReference type="EMBL" id="KAL2821764.1"/>
    </source>
</evidence>
<comment type="caution">
    <text evidence="2">The sequence shown here is derived from an EMBL/GenBank/DDBJ whole genome shotgun (WGS) entry which is preliminary data.</text>
</comment>
<keyword evidence="3" id="KW-1185">Reference proteome</keyword>
<feature type="compositionally biased region" description="Polar residues" evidence="1">
    <location>
        <begin position="96"/>
        <end position="117"/>
    </location>
</feature>
<feature type="compositionally biased region" description="Basic and acidic residues" evidence="1">
    <location>
        <begin position="236"/>
        <end position="254"/>
    </location>
</feature>
<evidence type="ECO:0000313" key="3">
    <source>
        <dbReference type="Proteomes" id="UP001610335"/>
    </source>
</evidence>
<organism evidence="2 3">
    <name type="scientific">Aspergillus cavernicola</name>
    <dbReference type="NCBI Taxonomy" id="176166"/>
    <lineage>
        <taxon>Eukaryota</taxon>
        <taxon>Fungi</taxon>
        <taxon>Dikarya</taxon>
        <taxon>Ascomycota</taxon>
        <taxon>Pezizomycotina</taxon>
        <taxon>Eurotiomycetes</taxon>
        <taxon>Eurotiomycetidae</taxon>
        <taxon>Eurotiales</taxon>
        <taxon>Aspergillaceae</taxon>
        <taxon>Aspergillus</taxon>
        <taxon>Aspergillus subgen. Nidulantes</taxon>
    </lineage>
</organism>
<reference evidence="2 3" key="1">
    <citation type="submission" date="2024-07" db="EMBL/GenBank/DDBJ databases">
        <title>Section-level genome sequencing and comparative genomics of Aspergillus sections Usti and Cavernicolus.</title>
        <authorList>
            <consortium name="Lawrence Berkeley National Laboratory"/>
            <person name="Nybo J.L."/>
            <person name="Vesth T.C."/>
            <person name="Theobald S."/>
            <person name="Frisvad J.C."/>
            <person name="Larsen T.O."/>
            <person name="Kjaerboelling I."/>
            <person name="Rothschild-Mancinelli K."/>
            <person name="Lyhne E.K."/>
            <person name="Kogle M.E."/>
            <person name="Barry K."/>
            <person name="Clum A."/>
            <person name="Na H."/>
            <person name="Ledsgaard L."/>
            <person name="Lin J."/>
            <person name="Lipzen A."/>
            <person name="Kuo A."/>
            <person name="Riley R."/>
            <person name="Mondo S."/>
            <person name="LaButti K."/>
            <person name="Haridas S."/>
            <person name="Pangalinan J."/>
            <person name="Salamov A.A."/>
            <person name="Simmons B.A."/>
            <person name="Magnuson J.K."/>
            <person name="Chen J."/>
            <person name="Drula E."/>
            <person name="Henrissat B."/>
            <person name="Wiebenga A."/>
            <person name="Lubbers R.J."/>
            <person name="Gomes A.C."/>
            <person name="Makela M.R."/>
            <person name="Stajich J."/>
            <person name="Grigoriev I.V."/>
            <person name="Mortensen U.H."/>
            <person name="De vries R.P."/>
            <person name="Baker S.E."/>
            <person name="Andersen M.R."/>
        </authorList>
    </citation>
    <scope>NUCLEOTIDE SEQUENCE [LARGE SCALE GENOMIC DNA]</scope>
    <source>
        <strain evidence="2 3">CBS 600.67</strain>
    </source>
</reference>
<sequence length="262" mass="28595">MVNWKDPESTHRVIATLLAINPNIKLDYHAMAALFGQGTTNYTIENQFRKWRKLAEEIKTEAEEKGINIASIPRGHPGTGTPRTPRRTRGGITKPASASSTGRSKKSVSNSLSTPTKNGRLAGQNLMEAIFIDDDNESNHDDSDIDVKLKIKSEKPDVITSIETPDCSVPDASNPGSLVGVVITKRENTAAYSTPNKNKGKTAFGSRAHKADETSISLDTDGDEPMGTEQGALDFQRLRTRDSDVSYRVAGHEEYDTDSTYA</sequence>
<feature type="compositionally biased region" description="Low complexity" evidence="1">
    <location>
        <begin position="73"/>
        <end position="83"/>
    </location>
</feature>
<dbReference type="EMBL" id="JBFXLS010000062">
    <property type="protein sequence ID" value="KAL2821764.1"/>
    <property type="molecule type" value="Genomic_DNA"/>
</dbReference>